<keyword evidence="3" id="KW-1185">Reference proteome</keyword>
<feature type="region of interest" description="Disordered" evidence="1">
    <location>
        <begin position="498"/>
        <end position="594"/>
    </location>
</feature>
<evidence type="ECO:0000256" key="1">
    <source>
        <dbReference type="SAM" id="MobiDB-lite"/>
    </source>
</evidence>
<feature type="compositionally biased region" description="Polar residues" evidence="1">
    <location>
        <begin position="164"/>
        <end position="181"/>
    </location>
</feature>
<feature type="compositionally biased region" description="Basic and acidic residues" evidence="1">
    <location>
        <begin position="867"/>
        <end position="877"/>
    </location>
</feature>
<feature type="region of interest" description="Disordered" evidence="1">
    <location>
        <begin position="782"/>
        <end position="815"/>
    </location>
</feature>
<feature type="region of interest" description="Disordered" evidence="1">
    <location>
        <begin position="160"/>
        <end position="192"/>
    </location>
</feature>
<name>A0A3S0ZTM6_ELYCH</name>
<feature type="region of interest" description="Disordered" evidence="1">
    <location>
        <begin position="716"/>
        <end position="742"/>
    </location>
</feature>
<gene>
    <name evidence="2" type="ORF">EGW08_009716</name>
</gene>
<organism evidence="2 3">
    <name type="scientific">Elysia chlorotica</name>
    <name type="common">Eastern emerald elysia</name>
    <name type="synonym">Sea slug</name>
    <dbReference type="NCBI Taxonomy" id="188477"/>
    <lineage>
        <taxon>Eukaryota</taxon>
        <taxon>Metazoa</taxon>
        <taxon>Spiralia</taxon>
        <taxon>Lophotrochozoa</taxon>
        <taxon>Mollusca</taxon>
        <taxon>Gastropoda</taxon>
        <taxon>Heterobranchia</taxon>
        <taxon>Euthyneura</taxon>
        <taxon>Panpulmonata</taxon>
        <taxon>Sacoglossa</taxon>
        <taxon>Placobranchoidea</taxon>
        <taxon>Plakobranchidae</taxon>
        <taxon>Elysia</taxon>
    </lineage>
</organism>
<feature type="compositionally biased region" description="Polar residues" evidence="1">
    <location>
        <begin position="345"/>
        <end position="369"/>
    </location>
</feature>
<feature type="compositionally biased region" description="Polar residues" evidence="1">
    <location>
        <begin position="733"/>
        <end position="742"/>
    </location>
</feature>
<proteinExistence type="predicted"/>
<feature type="region of interest" description="Disordered" evidence="1">
    <location>
        <begin position="1"/>
        <end position="99"/>
    </location>
</feature>
<evidence type="ECO:0000313" key="2">
    <source>
        <dbReference type="EMBL" id="RUS82502.1"/>
    </source>
</evidence>
<comment type="caution">
    <text evidence="2">The sequence shown here is derived from an EMBL/GenBank/DDBJ whole genome shotgun (WGS) entry which is preliminary data.</text>
</comment>
<evidence type="ECO:0000313" key="3">
    <source>
        <dbReference type="Proteomes" id="UP000271974"/>
    </source>
</evidence>
<feature type="region of interest" description="Disordered" evidence="1">
    <location>
        <begin position="306"/>
        <end position="387"/>
    </location>
</feature>
<dbReference type="EMBL" id="RQTK01000283">
    <property type="protein sequence ID" value="RUS82502.1"/>
    <property type="molecule type" value="Genomic_DNA"/>
</dbReference>
<reference evidence="2 3" key="1">
    <citation type="submission" date="2019-01" db="EMBL/GenBank/DDBJ databases">
        <title>A draft genome assembly of the solar-powered sea slug Elysia chlorotica.</title>
        <authorList>
            <person name="Cai H."/>
            <person name="Li Q."/>
            <person name="Fang X."/>
            <person name="Li J."/>
            <person name="Curtis N.E."/>
            <person name="Altenburger A."/>
            <person name="Shibata T."/>
            <person name="Feng M."/>
            <person name="Maeda T."/>
            <person name="Schwartz J.A."/>
            <person name="Shigenobu S."/>
            <person name="Lundholm N."/>
            <person name="Nishiyama T."/>
            <person name="Yang H."/>
            <person name="Hasebe M."/>
            <person name="Li S."/>
            <person name="Pierce S.K."/>
            <person name="Wang J."/>
        </authorList>
    </citation>
    <scope>NUCLEOTIDE SEQUENCE [LARGE SCALE GENOMIC DNA]</scope>
    <source>
        <strain evidence="2">EC2010</strain>
        <tissue evidence="2">Whole organism of an adult</tissue>
    </source>
</reference>
<feature type="region of interest" description="Disordered" evidence="1">
    <location>
        <begin position="850"/>
        <end position="878"/>
    </location>
</feature>
<accession>A0A3S0ZTM6</accession>
<sequence>MKSGGKHTSGQDDHNSGANKGRSLGQDGDNRCSIYRSGEVPGRSCSATGPESGGCITPGARLSASSSFTAPRRDDRGRYQGRIHGPLEDTSNMGGQNGETELREEINMQRQEEEDERGVLSSEKEEACNHRLVVPPHAKSGPINAVHSLEGLAASGLHAAPHINDNTADAGCQSSGDNPNTGRPGAGSVPLDPRSLSFVLESQCGSSSSDFSHWINTSSDCAQTEINSVDCGDTDCSDSDDVMASRMRDKHGGVLYPSAALPSHVSVCGSVVSASKFRRKSEGVQPRELQVFEDKGGHLLDSRTVQVRSPTQMSPARRLPFTEVQSDPPHRAVSRPGVKPEVSVSVRSGQVHNITEIRSTNARPSSSHSPLPRKPGHTPVKESAGLEVDQDIIRYGDLAFADDHPISAELPVPHKQNAKLSLKDSVDTFSVGVEVMTCKHEFGMSHARRQGVCPRSPPQFVFDDADVDLGTQSSCEGEDNQPKERVSSVLEKVTELQRKISLSEQPEPARSKSPMPRPTSPLFRSTSPVLRPTSPFLRPTSPPFRSSSPRPSPPSVLPKPPMKAKLASEPKELNPLSVTIPPNSDSAETDLQKPTVLVVDTVPVAGRKQGDETKTGDGRVVRRWKSMVHKSKVLAIRESLNEKLSIEEASVLTHLSAPVSPSPPRKFKWARRESGIWYKQYQDGGCSLDNSFSEFSGDEDLTKLGENAAGIQPQVAGDCKQEPTPSVCGSGLSGENNTDTDNISQSRVRVNKVINTANVCPPDVDAGEKVTGLSIEQNTNGNMEKRQDSARQFQAAKKVGEWGSNPTPSLVGDDAGEGGAEISCVVGRVPLSLFGDQASIDLSSAPQIEAVRGGGGLAPTAVSPKSQTDKGGDDGDRSVYTASAQFEDFSAPHSVRISGKESGVN</sequence>
<dbReference type="OrthoDB" id="6163185at2759"/>
<feature type="compositionally biased region" description="Pro residues" evidence="1">
    <location>
        <begin position="550"/>
        <end position="561"/>
    </location>
</feature>
<dbReference type="Proteomes" id="UP000271974">
    <property type="component" value="Unassembled WGS sequence"/>
</dbReference>
<feature type="compositionally biased region" description="Low complexity" evidence="1">
    <location>
        <begin position="531"/>
        <end position="549"/>
    </location>
</feature>
<protein>
    <submittedName>
        <fullName evidence="2">Uncharacterized protein</fullName>
    </submittedName>
</protein>
<dbReference type="AlphaFoldDB" id="A0A3S0ZTM6"/>
<feature type="compositionally biased region" description="Polar residues" evidence="1">
    <location>
        <begin position="576"/>
        <end position="586"/>
    </location>
</feature>